<dbReference type="Pfam" id="PF15430">
    <property type="entry name" value="SVWC"/>
    <property type="match status" value="1"/>
</dbReference>
<keyword evidence="3" id="KW-0732">Signal</keyword>
<keyword evidence="2" id="KW-0964">Secreted</keyword>
<feature type="chain" id="PRO_5043052858" description="Single domain-containing protein" evidence="3">
    <location>
        <begin position="20"/>
        <end position="99"/>
    </location>
</feature>
<evidence type="ECO:0000259" key="4">
    <source>
        <dbReference type="SMART" id="SM01318"/>
    </source>
</evidence>
<organism evidence="5 6">
    <name type="scientific">Pyrocoelia pectoralis</name>
    <dbReference type="NCBI Taxonomy" id="417401"/>
    <lineage>
        <taxon>Eukaryota</taxon>
        <taxon>Metazoa</taxon>
        <taxon>Ecdysozoa</taxon>
        <taxon>Arthropoda</taxon>
        <taxon>Hexapoda</taxon>
        <taxon>Insecta</taxon>
        <taxon>Pterygota</taxon>
        <taxon>Neoptera</taxon>
        <taxon>Endopterygota</taxon>
        <taxon>Coleoptera</taxon>
        <taxon>Polyphaga</taxon>
        <taxon>Elateriformia</taxon>
        <taxon>Elateroidea</taxon>
        <taxon>Lampyridae</taxon>
        <taxon>Lampyrinae</taxon>
        <taxon>Pyrocoelia</taxon>
    </lineage>
</organism>
<dbReference type="PANTHER" id="PTHR39957:SF1">
    <property type="entry name" value="AT09846P1-RELATED"/>
    <property type="match status" value="1"/>
</dbReference>
<evidence type="ECO:0000313" key="5">
    <source>
        <dbReference type="EMBL" id="KAK5644900.1"/>
    </source>
</evidence>
<evidence type="ECO:0000256" key="1">
    <source>
        <dbReference type="ARBA" id="ARBA00004613"/>
    </source>
</evidence>
<comment type="caution">
    <text evidence="5">The sequence shown here is derived from an EMBL/GenBank/DDBJ whole genome shotgun (WGS) entry which is preliminary data.</text>
</comment>
<name>A0AAN7ZG05_9COLE</name>
<evidence type="ECO:0000256" key="3">
    <source>
        <dbReference type="SAM" id="SignalP"/>
    </source>
</evidence>
<dbReference type="EMBL" id="JAVRBK010000004">
    <property type="protein sequence ID" value="KAK5644900.1"/>
    <property type="molecule type" value="Genomic_DNA"/>
</dbReference>
<reference evidence="5 6" key="1">
    <citation type="journal article" date="2024" name="Insects">
        <title>An Improved Chromosome-Level Genome Assembly of the Firefly Pyrocoelia pectoralis.</title>
        <authorList>
            <person name="Fu X."/>
            <person name="Meyer-Rochow V.B."/>
            <person name="Ballantyne L."/>
            <person name="Zhu X."/>
        </authorList>
    </citation>
    <scope>NUCLEOTIDE SEQUENCE [LARGE SCALE GENOMIC DNA]</scope>
    <source>
        <strain evidence="5">XCY_ONT2</strain>
    </source>
</reference>
<evidence type="ECO:0000256" key="2">
    <source>
        <dbReference type="ARBA" id="ARBA00022525"/>
    </source>
</evidence>
<dbReference type="Proteomes" id="UP001329430">
    <property type="component" value="Chromosome 4"/>
</dbReference>
<dbReference type="PANTHER" id="PTHR39957">
    <property type="entry name" value="AT09846P1-RELATED"/>
    <property type="match status" value="1"/>
</dbReference>
<dbReference type="AlphaFoldDB" id="A0AAN7ZG05"/>
<proteinExistence type="predicted"/>
<gene>
    <name evidence="5" type="ORF">RI129_006200</name>
</gene>
<accession>A0AAN7ZG05</accession>
<evidence type="ECO:0000313" key="6">
    <source>
        <dbReference type="Proteomes" id="UP001329430"/>
    </source>
</evidence>
<feature type="signal peptide" evidence="3">
    <location>
        <begin position="1"/>
        <end position="19"/>
    </location>
</feature>
<keyword evidence="6" id="KW-1185">Reference proteome</keyword>
<dbReference type="InterPro" id="IPR053308">
    <property type="entry name" value="Vago-like"/>
</dbReference>
<sequence length="99" mass="10637">MRVLLILTLFMGLASMVIGWTSLEEVKVEDTVCVSSDPSIGTLPKGESRLKDSCVRAICSPGLIDFAGCGVQSVPKPCYMGEEDLNLPYPECCPQPVCP</sequence>
<dbReference type="SMART" id="SM01318">
    <property type="entry name" value="SVWC"/>
    <property type="match status" value="1"/>
</dbReference>
<dbReference type="InterPro" id="IPR029277">
    <property type="entry name" value="SVWC_dom"/>
</dbReference>
<feature type="domain" description="Single" evidence="4">
    <location>
        <begin position="33"/>
        <end position="98"/>
    </location>
</feature>
<protein>
    <recommendedName>
        <fullName evidence="4">Single domain-containing protein</fullName>
    </recommendedName>
</protein>
<comment type="subcellular location">
    <subcellularLocation>
        <location evidence="1">Secreted</location>
    </subcellularLocation>
</comment>
<dbReference type="GO" id="GO:0005576">
    <property type="term" value="C:extracellular region"/>
    <property type="evidence" value="ECO:0007669"/>
    <property type="project" value="UniProtKB-SubCell"/>
</dbReference>